<evidence type="ECO:0000313" key="3">
    <source>
        <dbReference type="Proteomes" id="UP000325315"/>
    </source>
</evidence>
<dbReference type="Pfam" id="PF13966">
    <property type="entry name" value="zf-RVT"/>
    <property type="match status" value="1"/>
</dbReference>
<keyword evidence="2" id="KW-0548">Nucleotidyltransferase</keyword>
<keyword evidence="3" id="KW-1185">Reference proteome</keyword>
<feature type="domain" description="Reverse transcriptase zinc-binding" evidence="1">
    <location>
        <begin position="68"/>
        <end position="142"/>
    </location>
</feature>
<sequence length="279" mass="32295">MIPGYLDTELIYNIVDENIADRILSIPIANSRMEDTLVWKHEGSEVYIVKSGYRALATSVDLPTALCSNEEDYENFYKSLWPLNIPEKIKIHVWKLFNNLLPHSSNLVKRMLAVESVCPLCRVELEDSSHLMWSCGVLKCVWSHLQVQIPVLEESWCSKKRLAHTFSTADEQQRYTIAISLWSLWYRRNKLIHEGIRFSLQEVLGFIRGYIKEINMLQRTFQPLARPGLKESWRPPDEGIIKLNFDATYKSDEKLATTAVIARDSTGIIRGAETYLFEQ</sequence>
<dbReference type="InterPro" id="IPR026960">
    <property type="entry name" value="RVT-Znf"/>
</dbReference>
<proteinExistence type="predicted"/>
<name>A0A5B6VDZ6_9ROSI</name>
<comment type="caution">
    <text evidence="2">The sequence shown here is derived from an EMBL/GenBank/DDBJ whole genome shotgun (WGS) entry which is preliminary data.</text>
</comment>
<dbReference type="GO" id="GO:0003964">
    <property type="term" value="F:RNA-directed DNA polymerase activity"/>
    <property type="evidence" value="ECO:0007669"/>
    <property type="project" value="UniProtKB-KW"/>
</dbReference>
<dbReference type="EMBL" id="SMMG02000007">
    <property type="protein sequence ID" value="KAA3467359.1"/>
    <property type="molecule type" value="Genomic_DNA"/>
</dbReference>
<evidence type="ECO:0000259" key="1">
    <source>
        <dbReference type="Pfam" id="PF13966"/>
    </source>
</evidence>
<dbReference type="Proteomes" id="UP000325315">
    <property type="component" value="Unassembled WGS sequence"/>
</dbReference>
<organism evidence="2 3">
    <name type="scientific">Gossypium australe</name>
    <dbReference type="NCBI Taxonomy" id="47621"/>
    <lineage>
        <taxon>Eukaryota</taxon>
        <taxon>Viridiplantae</taxon>
        <taxon>Streptophyta</taxon>
        <taxon>Embryophyta</taxon>
        <taxon>Tracheophyta</taxon>
        <taxon>Spermatophyta</taxon>
        <taxon>Magnoliopsida</taxon>
        <taxon>eudicotyledons</taxon>
        <taxon>Gunneridae</taxon>
        <taxon>Pentapetalae</taxon>
        <taxon>rosids</taxon>
        <taxon>malvids</taxon>
        <taxon>Malvales</taxon>
        <taxon>Malvaceae</taxon>
        <taxon>Malvoideae</taxon>
        <taxon>Gossypium</taxon>
    </lineage>
</organism>
<keyword evidence="2" id="KW-0695">RNA-directed DNA polymerase</keyword>
<protein>
    <submittedName>
        <fullName evidence="2">Reverse transcriptase</fullName>
    </submittedName>
</protein>
<dbReference type="AlphaFoldDB" id="A0A5B6VDZ6"/>
<gene>
    <name evidence="2" type="ORF">EPI10_002380</name>
</gene>
<evidence type="ECO:0000313" key="2">
    <source>
        <dbReference type="EMBL" id="KAA3467359.1"/>
    </source>
</evidence>
<keyword evidence="2" id="KW-0808">Transferase</keyword>
<accession>A0A5B6VDZ6</accession>
<dbReference type="OrthoDB" id="1002563at2759"/>
<reference evidence="3" key="1">
    <citation type="journal article" date="2019" name="Plant Biotechnol. J.">
        <title>Genome sequencing of the Australian wild diploid species Gossypium australe highlights disease resistance and delayed gland morphogenesis.</title>
        <authorList>
            <person name="Cai Y."/>
            <person name="Cai X."/>
            <person name="Wang Q."/>
            <person name="Wang P."/>
            <person name="Zhang Y."/>
            <person name="Cai C."/>
            <person name="Xu Y."/>
            <person name="Wang K."/>
            <person name="Zhou Z."/>
            <person name="Wang C."/>
            <person name="Geng S."/>
            <person name="Li B."/>
            <person name="Dong Q."/>
            <person name="Hou Y."/>
            <person name="Wang H."/>
            <person name="Ai P."/>
            <person name="Liu Z."/>
            <person name="Yi F."/>
            <person name="Sun M."/>
            <person name="An G."/>
            <person name="Cheng J."/>
            <person name="Zhang Y."/>
            <person name="Shi Q."/>
            <person name="Xie Y."/>
            <person name="Shi X."/>
            <person name="Chang Y."/>
            <person name="Huang F."/>
            <person name="Chen Y."/>
            <person name="Hong S."/>
            <person name="Mi L."/>
            <person name="Sun Q."/>
            <person name="Zhang L."/>
            <person name="Zhou B."/>
            <person name="Peng R."/>
            <person name="Zhang X."/>
            <person name="Liu F."/>
        </authorList>
    </citation>
    <scope>NUCLEOTIDE SEQUENCE [LARGE SCALE GENOMIC DNA]</scope>
    <source>
        <strain evidence="3">cv. PA1801</strain>
    </source>
</reference>